<reference evidence="2" key="1">
    <citation type="journal article" date="2023" name="Mol. Phylogenet. Evol.">
        <title>Genome-scale phylogeny and comparative genomics of the fungal order Sordariales.</title>
        <authorList>
            <person name="Hensen N."/>
            <person name="Bonometti L."/>
            <person name="Westerberg I."/>
            <person name="Brannstrom I.O."/>
            <person name="Guillou S."/>
            <person name="Cros-Aarteil S."/>
            <person name="Calhoun S."/>
            <person name="Haridas S."/>
            <person name="Kuo A."/>
            <person name="Mondo S."/>
            <person name="Pangilinan J."/>
            <person name="Riley R."/>
            <person name="LaButti K."/>
            <person name="Andreopoulos B."/>
            <person name="Lipzen A."/>
            <person name="Chen C."/>
            <person name="Yan M."/>
            <person name="Daum C."/>
            <person name="Ng V."/>
            <person name="Clum A."/>
            <person name="Steindorff A."/>
            <person name="Ohm R.A."/>
            <person name="Martin F."/>
            <person name="Silar P."/>
            <person name="Natvig D.O."/>
            <person name="Lalanne C."/>
            <person name="Gautier V."/>
            <person name="Ament-Velasquez S.L."/>
            <person name="Kruys A."/>
            <person name="Hutchinson M.I."/>
            <person name="Powell A.J."/>
            <person name="Barry K."/>
            <person name="Miller A.N."/>
            <person name="Grigoriev I.V."/>
            <person name="Debuchy R."/>
            <person name="Gladieux P."/>
            <person name="Hiltunen Thoren M."/>
            <person name="Johannesson H."/>
        </authorList>
    </citation>
    <scope>NUCLEOTIDE SEQUENCE</scope>
    <source>
        <strain evidence="2">CBS 168.71</strain>
    </source>
</reference>
<name>A0AAE0HQG1_9PEZI</name>
<proteinExistence type="predicted"/>
<keyword evidence="3" id="KW-1185">Reference proteome</keyword>
<sequence length="91" mass="9541">MTVAVAVAFVDVCCAVFVGSQVAVSQFNDAVNPTRAGILLTFSQSTKSNLEGRSRSNVYPALTPNTAVCNGRSSWRRSSPLGLGLTMVGCE</sequence>
<evidence type="ECO:0000313" key="2">
    <source>
        <dbReference type="EMBL" id="KAK3300823.1"/>
    </source>
</evidence>
<organism evidence="2 3">
    <name type="scientific">Chaetomium fimeti</name>
    <dbReference type="NCBI Taxonomy" id="1854472"/>
    <lineage>
        <taxon>Eukaryota</taxon>
        <taxon>Fungi</taxon>
        <taxon>Dikarya</taxon>
        <taxon>Ascomycota</taxon>
        <taxon>Pezizomycotina</taxon>
        <taxon>Sordariomycetes</taxon>
        <taxon>Sordariomycetidae</taxon>
        <taxon>Sordariales</taxon>
        <taxon>Chaetomiaceae</taxon>
        <taxon>Chaetomium</taxon>
    </lineage>
</organism>
<evidence type="ECO:0008006" key="4">
    <source>
        <dbReference type="Google" id="ProtNLM"/>
    </source>
</evidence>
<dbReference type="AlphaFoldDB" id="A0AAE0HQG1"/>
<dbReference type="EMBL" id="JAUEPN010000001">
    <property type="protein sequence ID" value="KAK3300823.1"/>
    <property type="molecule type" value="Genomic_DNA"/>
</dbReference>
<evidence type="ECO:0000256" key="1">
    <source>
        <dbReference type="SAM" id="SignalP"/>
    </source>
</evidence>
<gene>
    <name evidence="2" type="ORF">B0H64DRAFT_24525</name>
</gene>
<evidence type="ECO:0000313" key="3">
    <source>
        <dbReference type="Proteomes" id="UP001278766"/>
    </source>
</evidence>
<dbReference type="GeneID" id="87836848"/>
<protein>
    <recommendedName>
        <fullName evidence="4">Secreted protein</fullName>
    </recommendedName>
</protein>
<comment type="caution">
    <text evidence="2">The sequence shown here is derived from an EMBL/GenBank/DDBJ whole genome shotgun (WGS) entry which is preliminary data.</text>
</comment>
<dbReference type="RefSeq" id="XP_062664337.1">
    <property type="nucleotide sequence ID" value="XM_062799900.1"/>
</dbReference>
<feature type="chain" id="PRO_5042221260" description="Secreted protein" evidence="1">
    <location>
        <begin position="16"/>
        <end position="91"/>
    </location>
</feature>
<accession>A0AAE0HQG1</accession>
<feature type="signal peptide" evidence="1">
    <location>
        <begin position="1"/>
        <end position="15"/>
    </location>
</feature>
<dbReference type="Proteomes" id="UP001278766">
    <property type="component" value="Unassembled WGS sequence"/>
</dbReference>
<reference evidence="2" key="2">
    <citation type="submission" date="2023-06" db="EMBL/GenBank/DDBJ databases">
        <authorList>
            <consortium name="Lawrence Berkeley National Laboratory"/>
            <person name="Haridas S."/>
            <person name="Hensen N."/>
            <person name="Bonometti L."/>
            <person name="Westerberg I."/>
            <person name="Brannstrom I.O."/>
            <person name="Guillou S."/>
            <person name="Cros-Aarteil S."/>
            <person name="Calhoun S."/>
            <person name="Kuo A."/>
            <person name="Mondo S."/>
            <person name="Pangilinan J."/>
            <person name="Riley R."/>
            <person name="Labutti K."/>
            <person name="Andreopoulos B."/>
            <person name="Lipzen A."/>
            <person name="Chen C."/>
            <person name="Yanf M."/>
            <person name="Daum C."/>
            <person name="Ng V."/>
            <person name="Clum A."/>
            <person name="Steindorff A."/>
            <person name="Ohm R."/>
            <person name="Martin F."/>
            <person name="Silar P."/>
            <person name="Natvig D."/>
            <person name="Lalanne C."/>
            <person name="Gautier V."/>
            <person name="Ament-Velasquez S.L."/>
            <person name="Kruys A."/>
            <person name="Hutchinson M.I."/>
            <person name="Powell A.J."/>
            <person name="Barry K."/>
            <person name="Miller A.N."/>
            <person name="Grigoriev I.V."/>
            <person name="Debuchy R."/>
            <person name="Gladieux P."/>
            <person name="Thoren M.H."/>
            <person name="Johannesson H."/>
        </authorList>
    </citation>
    <scope>NUCLEOTIDE SEQUENCE</scope>
    <source>
        <strain evidence="2">CBS 168.71</strain>
    </source>
</reference>
<keyword evidence="1" id="KW-0732">Signal</keyword>